<evidence type="ECO:0000256" key="10">
    <source>
        <dbReference type="SAM" id="Phobius"/>
    </source>
</evidence>
<dbReference type="PROSITE" id="PS00770">
    <property type="entry name" value="AA_TRANSFER_CLASS_4"/>
    <property type="match status" value="1"/>
</dbReference>
<dbReference type="FunFam" id="3.20.10.10:FF:000004">
    <property type="entry name" value="Branched-chain-amino-acid aminotransferase"/>
    <property type="match status" value="1"/>
</dbReference>
<dbReference type="PANTHER" id="PTHR11825:SF44">
    <property type="entry name" value="BRANCHED-CHAIN-AMINO-ACID AMINOTRANSFERASE"/>
    <property type="match status" value="1"/>
</dbReference>
<evidence type="ECO:0000313" key="12">
    <source>
        <dbReference type="EMBL" id="CAF1097404.1"/>
    </source>
</evidence>
<feature type="transmembrane region" description="Helical" evidence="10">
    <location>
        <begin position="1041"/>
        <end position="1061"/>
    </location>
</feature>
<comment type="catalytic activity">
    <reaction evidence="9">
        <text>L-valine + 2-oxoglutarate = 3-methyl-2-oxobutanoate + L-glutamate</text>
        <dbReference type="Rhea" id="RHEA:24813"/>
        <dbReference type="ChEBI" id="CHEBI:11851"/>
        <dbReference type="ChEBI" id="CHEBI:16810"/>
        <dbReference type="ChEBI" id="CHEBI:29985"/>
        <dbReference type="ChEBI" id="CHEBI:57762"/>
        <dbReference type="EC" id="2.6.1.42"/>
    </reaction>
</comment>
<dbReference type="InterPro" id="IPR005786">
    <property type="entry name" value="B_amino_transII"/>
</dbReference>
<comment type="catalytic activity">
    <reaction evidence="9">
        <text>L-isoleucine + 2-oxoglutarate = (S)-3-methyl-2-oxopentanoate + L-glutamate</text>
        <dbReference type="Rhea" id="RHEA:24801"/>
        <dbReference type="ChEBI" id="CHEBI:16810"/>
        <dbReference type="ChEBI" id="CHEBI:29985"/>
        <dbReference type="ChEBI" id="CHEBI:35146"/>
        <dbReference type="ChEBI" id="CHEBI:58045"/>
        <dbReference type="EC" id="2.6.1.42"/>
    </reaction>
</comment>
<dbReference type="Gene3D" id="3.20.10.10">
    <property type="entry name" value="D-amino Acid Aminotransferase, subunit A, domain 2"/>
    <property type="match status" value="1"/>
</dbReference>
<evidence type="ECO:0000259" key="11">
    <source>
        <dbReference type="Pfam" id="PF18266"/>
    </source>
</evidence>
<keyword evidence="10" id="KW-0812">Transmembrane</keyword>
<dbReference type="Pfam" id="PF18266">
    <property type="entry name" value="Ncstrn_small"/>
    <property type="match status" value="1"/>
</dbReference>
<evidence type="ECO:0000256" key="3">
    <source>
        <dbReference type="ARBA" id="ARBA00022576"/>
    </source>
</evidence>
<dbReference type="EC" id="2.6.1.42" evidence="9"/>
<dbReference type="CDD" id="cd01557">
    <property type="entry name" value="BCAT_beta_family"/>
    <property type="match status" value="1"/>
</dbReference>
<evidence type="ECO:0000256" key="1">
    <source>
        <dbReference type="ARBA" id="ARBA00001933"/>
    </source>
</evidence>
<dbReference type="InterPro" id="IPR001544">
    <property type="entry name" value="Aminotrans_IV"/>
</dbReference>
<dbReference type="FunFam" id="3.30.470.10:FF:000002">
    <property type="entry name" value="Branched-chain-amino-acid aminotransferase"/>
    <property type="match status" value="1"/>
</dbReference>
<evidence type="ECO:0000256" key="7">
    <source>
        <dbReference type="ARBA" id="ARBA00023304"/>
    </source>
</evidence>
<reference evidence="12" key="1">
    <citation type="submission" date="2021-02" db="EMBL/GenBank/DDBJ databases">
        <authorList>
            <person name="Nowell W R."/>
        </authorList>
    </citation>
    <scope>NUCLEOTIDE SEQUENCE</scope>
</reference>
<dbReference type="PANTHER" id="PTHR11825">
    <property type="entry name" value="SUBGROUP IIII AMINOTRANSFERASE"/>
    <property type="match status" value="1"/>
</dbReference>
<keyword evidence="7 9" id="KW-0100">Branched-chain amino acid biosynthesis</keyword>
<feature type="domain" description="Nicastrin small lobe" evidence="11">
    <location>
        <begin position="422"/>
        <end position="589"/>
    </location>
</feature>
<dbReference type="OrthoDB" id="1732691at2759"/>
<keyword evidence="10" id="KW-0472">Membrane</keyword>
<comment type="cofactor">
    <cofactor evidence="1 8">
        <name>pyridoxal 5'-phosphate</name>
        <dbReference type="ChEBI" id="CHEBI:597326"/>
    </cofactor>
</comment>
<dbReference type="AlphaFoldDB" id="A0A814NRB9"/>
<dbReference type="Pfam" id="PF01063">
    <property type="entry name" value="Aminotran_4"/>
    <property type="match status" value="1"/>
</dbReference>
<dbReference type="InterPro" id="IPR033939">
    <property type="entry name" value="BCAT_family"/>
</dbReference>
<evidence type="ECO:0000256" key="8">
    <source>
        <dbReference type="RuleBase" id="RU004516"/>
    </source>
</evidence>
<keyword evidence="5 9" id="KW-0808">Transferase</keyword>
<name>A0A814NRB9_ADIRI</name>
<evidence type="ECO:0000256" key="4">
    <source>
        <dbReference type="ARBA" id="ARBA00022605"/>
    </source>
</evidence>
<comment type="catalytic activity">
    <reaction evidence="9">
        <text>L-leucine + 2-oxoglutarate = 4-methyl-2-oxopentanoate + L-glutamate</text>
        <dbReference type="Rhea" id="RHEA:18321"/>
        <dbReference type="ChEBI" id="CHEBI:16810"/>
        <dbReference type="ChEBI" id="CHEBI:17865"/>
        <dbReference type="ChEBI" id="CHEBI:29985"/>
        <dbReference type="ChEBI" id="CHEBI:57427"/>
        <dbReference type="EC" id="2.6.1.42"/>
    </reaction>
</comment>
<dbReference type="InterPro" id="IPR036038">
    <property type="entry name" value="Aminotransferase-like"/>
</dbReference>
<comment type="caution">
    <text evidence="12">The sequence shown here is derived from an EMBL/GenBank/DDBJ whole genome shotgun (WGS) entry which is preliminary data.</text>
</comment>
<dbReference type="Pfam" id="PF05450">
    <property type="entry name" value="Nicastrin"/>
    <property type="match status" value="1"/>
</dbReference>
<dbReference type="NCBIfam" id="TIGR01123">
    <property type="entry name" value="ilvE_II"/>
    <property type="match status" value="1"/>
</dbReference>
<dbReference type="Gene3D" id="3.40.630.10">
    <property type="entry name" value="Zn peptidases"/>
    <property type="match status" value="1"/>
</dbReference>
<evidence type="ECO:0000256" key="6">
    <source>
        <dbReference type="ARBA" id="ARBA00022898"/>
    </source>
</evidence>
<organism evidence="12 13">
    <name type="scientific">Adineta ricciae</name>
    <name type="common">Rotifer</name>
    <dbReference type="NCBI Taxonomy" id="249248"/>
    <lineage>
        <taxon>Eukaryota</taxon>
        <taxon>Metazoa</taxon>
        <taxon>Spiralia</taxon>
        <taxon>Gnathifera</taxon>
        <taxon>Rotifera</taxon>
        <taxon>Eurotatoria</taxon>
        <taxon>Bdelloidea</taxon>
        <taxon>Adinetida</taxon>
        <taxon>Adinetidae</taxon>
        <taxon>Adineta</taxon>
    </lineage>
</organism>
<dbReference type="InterPro" id="IPR043132">
    <property type="entry name" value="BCAT-like_C"/>
</dbReference>
<evidence type="ECO:0000313" key="13">
    <source>
        <dbReference type="Proteomes" id="UP000663852"/>
    </source>
</evidence>
<dbReference type="Gene3D" id="3.30.470.10">
    <property type="match status" value="1"/>
</dbReference>
<dbReference type="NCBIfam" id="NF009897">
    <property type="entry name" value="PRK13357.1"/>
    <property type="match status" value="1"/>
</dbReference>
<dbReference type="GO" id="GO:0009099">
    <property type="term" value="P:L-valine biosynthetic process"/>
    <property type="evidence" value="ECO:0007669"/>
    <property type="project" value="TreeGrafter"/>
</dbReference>
<sequence length="1075" mass="120976">MINICFSSQLSTMLAIKRVGLLVSERGYATASTFRAADTIVKKTERGNPKPDPNKLVFGATYSDHMLTIKHTNKAGWGKPVIEPLTDLKIHPGAKVLHYATELFEGMKAYRGDDGKIRLFRPDLNMKRMLSTAERSVLPTFDGNELLECIKKLVQVDAEWVPRSKSSTLYIRPTLIGTEPTLGVAAPSESLLFVVTGPVGPYFPTGFKPVSLLADTFHCRAFPGGMGAFKAGSNYGPTIYVNKLAQEQGCQQVLWLYGEKRYITEVGTMNVFMCIKNKKGGVELVTPPLNGLILPGVTRQSIIDLGRTWKDITVSERDITIDELLEAQQDNRLLEMFGAGTAAIVCPVERIVYEGKSYDLATMDKADSMMKSLIFNLVESQIMMYSLFFAISLFYSLIFISGSQSKRVGDEMYVSFDRARYCVRRLNATHEIGCQSTTRGNSGRMYMIENDEEFKTYLQGDKMIDSVTSFIIVMNVRLFDSSHVDQLMNRLQSKLNGLLLYLKSNSSRPEYFSSDDQCPNHRYSYYLNQTETVNWNSKGTGLFFRSFPFPIMLIDEKDDYEQLVRFYRQFNSSHSSPACGLELKTFQNAAHTSKTCMRRNDITHSLIDLPEMFCDPIGGLNIYSKLPQMITSIPQERQPKSVVLILAATDSFQMFTKIQGSTGGAQQPAVALISLLTLAHLVGQVQDEVRKQNKELVFLTIDGDTLDYSGSIKFLYDMNRGSFPGGNKNEQRIKPEHIHSIIELQALSMTDQLWLHSYPSSLTNQTFINTLVSNQPMIKPISPDSPLPPASSQIFLRETSSSLFPAYILSSADATQLNNPYYHSFFDDPSTLSIDLSTLEYNSTTKLSLWVKRVVEPLAQTLVESFVGARVNVNIQQEIINNLVYCILKNINCPLIHNVSNQSVGNTFVPFDETPMPFTINSYPTAKTPTFPFIQYVLSYFLRDRSYDFLNFTRLSCKERASNDSFRSYRFVGGYLPSLSENSSLPGYCVRSYLRSVQSISPAFVIDGYDLSQTTYPAWTESRWTTISLRVFIIPTGTHEVVTLIIGILLFSVSFFVLLALRHFTKLSLLQPSCS</sequence>
<evidence type="ECO:0000256" key="9">
    <source>
        <dbReference type="RuleBase" id="RU004517"/>
    </source>
</evidence>
<accession>A0A814NRB9</accession>
<dbReference type="EMBL" id="CAJNOJ010000096">
    <property type="protein sequence ID" value="CAF1097404.1"/>
    <property type="molecule type" value="Genomic_DNA"/>
</dbReference>
<dbReference type="SUPFAM" id="SSF56752">
    <property type="entry name" value="D-aminoacid aminotransferase-like PLP-dependent enzymes"/>
    <property type="match status" value="1"/>
</dbReference>
<keyword evidence="4 9" id="KW-0028">Amino-acid biosynthesis</keyword>
<keyword evidence="10" id="KW-1133">Transmembrane helix</keyword>
<dbReference type="GO" id="GO:0009098">
    <property type="term" value="P:L-leucine biosynthetic process"/>
    <property type="evidence" value="ECO:0007669"/>
    <property type="project" value="TreeGrafter"/>
</dbReference>
<proteinExistence type="inferred from homology"/>
<keyword evidence="6 8" id="KW-0663">Pyridoxal phosphate</keyword>
<gene>
    <name evidence="12" type="ORF">EDS130_LOCUS19810</name>
</gene>
<dbReference type="GO" id="GO:0004084">
    <property type="term" value="F:branched-chain-amino-acid transaminase activity"/>
    <property type="evidence" value="ECO:0007669"/>
    <property type="project" value="UniProtKB-EC"/>
</dbReference>
<evidence type="ECO:0000256" key="5">
    <source>
        <dbReference type="ARBA" id="ARBA00022679"/>
    </source>
</evidence>
<comment type="similarity">
    <text evidence="2 9">Belongs to the class-IV pyridoxal-phosphate-dependent aminotransferase family.</text>
</comment>
<dbReference type="GO" id="GO:0005739">
    <property type="term" value="C:mitochondrion"/>
    <property type="evidence" value="ECO:0007669"/>
    <property type="project" value="TreeGrafter"/>
</dbReference>
<dbReference type="InterPro" id="IPR041084">
    <property type="entry name" value="Ncstrn_small"/>
</dbReference>
<dbReference type="Proteomes" id="UP000663852">
    <property type="component" value="Unassembled WGS sequence"/>
</dbReference>
<keyword evidence="3 9" id="KW-0032">Aminotransferase</keyword>
<dbReference type="InterPro" id="IPR043131">
    <property type="entry name" value="BCAT-like_N"/>
</dbReference>
<dbReference type="InterPro" id="IPR018300">
    <property type="entry name" value="Aminotrans_IV_CS"/>
</dbReference>
<protein>
    <recommendedName>
        <fullName evidence="9">Branched-chain-amino-acid aminotransferase</fullName>
        <ecNumber evidence="9">2.6.1.42</ecNumber>
    </recommendedName>
</protein>
<evidence type="ECO:0000256" key="2">
    <source>
        <dbReference type="ARBA" id="ARBA00009320"/>
    </source>
</evidence>